<dbReference type="AlphaFoldDB" id="A0A151QYW4"/>
<dbReference type="Gramene" id="C.cajan_40109.t">
    <property type="protein sequence ID" value="C.cajan_40109.t.cds1"/>
    <property type="gene ID" value="C.cajan_40109"/>
</dbReference>
<accession>A0A151QYW4</accession>
<evidence type="ECO:0000313" key="2">
    <source>
        <dbReference type="EMBL" id="KYP35449.1"/>
    </source>
</evidence>
<dbReference type="PANTHER" id="PTHR31973:SF195">
    <property type="entry name" value="MUDR FAMILY TRANSPOSASE"/>
    <property type="match status" value="1"/>
</dbReference>
<dbReference type="Pfam" id="PF10551">
    <property type="entry name" value="MULE"/>
    <property type="match status" value="1"/>
</dbReference>
<dbReference type="OMA" id="NIIHIAF"/>
<dbReference type="InterPro" id="IPR018289">
    <property type="entry name" value="MULE_transposase_dom"/>
</dbReference>
<protein>
    <recommendedName>
        <fullName evidence="1">MULE transposase domain-containing protein</fullName>
    </recommendedName>
</protein>
<feature type="domain" description="MULE transposase" evidence="1">
    <location>
        <begin position="90"/>
        <end position="166"/>
    </location>
</feature>
<evidence type="ECO:0000313" key="3">
    <source>
        <dbReference type="Proteomes" id="UP000075243"/>
    </source>
</evidence>
<evidence type="ECO:0000259" key="1">
    <source>
        <dbReference type="Pfam" id="PF10551"/>
    </source>
</evidence>
<dbReference type="Proteomes" id="UP000075243">
    <property type="component" value="Unassembled WGS sequence"/>
</dbReference>
<keyword evidence="3" id="KW-1185">Reference proteome</keyword>
<name>A0A151QYW4_CAJCA</name>
<proteinExistence type="predicted"/>
<gene>
    <name evidence="2" type="ORF">KK1_043517</name>
</gene>
<dbReference type="EMBL" id="KQ484381">
    <property type="protein sequence ID" value="KYP35449.1"/>
    <property type="molecule type" value="Genomic_DNA"/>
</dbReference>
<organism evidence="2 3">
    <name type="scientific">Cajanus cajan</name>
    <name type="common">Pigeon pea</name>
    <name type="synonym">Cajanus indicus</name>
    <dbReference type="NCBI Taxonomy" id="3821"/>
    <lineage>
        <taxon>Eukaryota</taxon>
        <taxon>Viridiplantae</taxon>
        <taxon>Streptophyta</taxon>
        <taxon>Embryophyta</taxon>
        <taxon>Tracheophyta</taxon>
        <taxon>Spermatophyta</taxon>
        <taxon>Magnoliopsida</taxon>
        <taxon>eudicotyledons</taxon>
        <taxon>Gunneridae</taxon>
        <taxon>Pentapetalae</taxon>
        <taxon>rosids</taxon>
        <taxon>fabids</taxon>
        <taxon>Fabales</taxon>
        <taxon>Fabaceae</taxon>
        <taxon>Papilionoideae</taxon>
        <taxon>50 kb inversion clade</taxon>
        <taxon>NPAAA clade</taxon>
        <taxon>indigoferoid/millettioid clade</taxon>
        <taxon>Phaseoleae</taxon>
        <taxon>Cajanus</taxon>
    </lineage>
</organism>
<reference evidence="2" key="1">
    <citation type="journal article" date="2012" name="Nat. Biotechnol.">
        <title>Draft genome sequence of pigeonpea (Cajanus cajan), an orphan legume crop of resource-poor farmers.</title>
        <authorList>
            <person name="Varshney R.K."/>
            <person name="Chen W."/>
            <person name="Li Y."/>
            <person name="Bharti A.K."/>
            <person name="Saxena R.K."/>
            <person name="Schlueter J.A."/>
            <person name="Donoghue M.T."/>
            <person name="Azam S."/>
            <person name="Fan G."/>
            <person name="Whaley A.M."/>
            <person name="Farmer A.D."/>
            <person name="Sheridan J."/>
            <person name="Iwata A."/>
            <person name="Tuteja R."/>
            <person name="Penmetsa R.V."/>
            <person name="Wu W."/>
            <person name="Upadhyaya H.D."/>
            <person name="Yang S.P."/>
            <person name="Shah T."/>
            <person name="Saxena K.B."/>
            <person name="Michael T."/>
            <person name="McCombie W.R."/>
            <person name="Yang B."/>
            <person name="Zhang G."/>
            <person name="Yang H."/>
            <person name="Wang J."/>
            <person name="Spillane C."/>
            <person name="Cook D.R."/>
            <person name="May G.D."/>
            <person name="Xu X."/>
            <person name="Jackson S.A."/>
        </authorList>
    </citation>
    <scope>NUCLEOTIDE SEQUENCE [LARGE SCALE GENOMIC DNA]</scope>
</reference>
<dbReference type="STRING" id="3821.A0A151QYW4"/>
<sequence length="205" mass="23810">MRYTISYRKVWLDKQHAIENISGNWEESYNKLLGMLQAIMQMYVPGFIWKLNTQSAYQGDLLDERSVIFKRLFWTFKPCINGFAFCKPIVQVDGTLLYGKYKGTLLVAVAQDGRNNIIHIAFVVVGGETSDAWFFFLKNLRRYVGPQDGLCLMYDRHEAIRSAYSRNGSGWTENNYVHVYYSTYCTKLHATIQKCITEEGCRQYG</sequence>
<dbReference type="PANTHER" id="PTHR31973">
    <property type="entry name" value="POLYPROTEIN, PUTATIVE-RELATED"/>
    <property type="match status" value="1"/>
</dbReference>